<dbReference type="EMBL" id="CP144698">
    <property type="protein sequence ID" value="WVZ16356.1"/>
    <property type="molecule type" value="Genomic_DNA"/>
</dbReference>
<name>A0AAQ3NWJ2_VIGMU</name>
<gene>
    <name evidence="2" type="ORF">V8G54_009338</name>
</gene>
<feature type="region of interest" description="Disordered" evidence="1">
    <location>
        <begin position="98"/>
        <end position="119"/>
    </location>
</feature>
<evidence type="ECO:0000256" key="1">
    <source>
        <dbReference type="SAM" id="MobiDB-lite"/>
    </source>
</evidence>
<reference evidence="2 3" key="1">
    <citation type="journal article" date="2023" name="Life. Sci Alliance">
        <title>Evolutionary insights into 3D genome organization and epigenetic landscape of Vigna mungo.</title>
        <authorList>
            <person name="Junaid A."/>
            <person name="Singh B."/>
            <person name="Bhatia S."/>
        </authorList>
    </citation>
    <scope>NUCLEOTIDE SEQUENCE [LARGE SCALE GENOMIC DNA]</scope>
    <source>
        <strain evidence="2">Urdbean</strain>
    </source>
</reference>
<protein>
    <submittedName>
        <fullName evidence="2">Uncharacterized protein</fullName>
    </submittedName>
</protein>
<keyword evidence="3" id="KW-1185">Reference proteome</keyword>
<evidence type="ECO:0000313" key="2">
    <source>
        <dbReference type="EMBL" id="WVZ16356.1"/>
    </source>
</evidence>
<organism evidence="2 3">
    <name type="scientific">Vigna mungo</name>
    <name type="common">Black gram</name>
    <name type="synonym">Phaseolus mungo</name>
    <dbReference type="NCBI Taxonomy" id="3915"/>
    <lineage>
        <taxon>Eukaryota</taxon>
        <taxon>Viridiplantae</taxon>
        <taxon>Streptophyta</taxon>
        <taxon>Embryophyta</taxon>
        <taxon>Tracheophyta</taxon>
        <taxon>Spermatophyta</taxon>
        <taxon>Magnoliopsida</taxon>
        <taxon>eudicotyledons</taxon>
        <taxon>Gunneridae</taxon>
        <taxon>Pentapetalae</taxon>
        <taxon>rosids</taxon>
        <taxon>fabids</taxon>
        <taxon>Fabales</taxon>
        <taxon>Fabaceae</taxon>
        <taxon>Papilionoideae</taxon>
        <taxon>50 kb inversion clade</taxon>
        <taxon>NPAAA clade</taxon>
        <taxon>indigoferoid/millettioid clade</taxon>
        <taxon>Phaseoleae</taxon>
        <taxon>Vigna</taxon>
    </lineage>
</organism>
<feature type="compositionally biased region" description="Polar residues" evidence="1">
    <location>
        <begin position="102"/>
        <end position="117"/>
    </location>
</feature>
<dbReference type="AlphaFoldDB" id="A0AAQ3NWJ2"/>
<proteinExistence type="predicted"/>
<evidence type="ECO:0000313" key="3">
    <source>
        <dbReference type="Proteomes" id="UP001374535"/>
    </source>
</evidence>
<accession>A0AAQ3NWJ2</accession>
<dbReference type="Proteomes" id="UP001374535">
    <property type="component" value="Chromosome 3"/>
</dbReference>
<sequence>MPSGADPAAATLHPLFHLRFHYAPPQNPSAVRTAAAFNHSPSCGSTRTPKTHPSFVLRPCLTAVTVAVQYAALPPSYSHLLDTQFKHFRYTQINSSEEKCNQRSSNLTPTTSRSTPTIGILNWTPEKTQSEKKNW</sequence>